<dbReference type="Proteomes" id="UP000634136">
    <property type="component" value="Unassembled WGS sequence"/>
</dbReference>
<sequence length="128" mass="14829">MSFVSDLHNHSRARRLIVFDTLRIVSILPRDSLLKSQGLNKVLEDAGAVIRYSLENLAEIIGPNMPQSNSDGIPSPVLDESLWRDMFHLIEGIFNNIREYDKFGFTRDCYQRLAFIHWAYAQTERFQA</sequence>
<dbReference type="EMBL" id="JAAIUW010000009">
    <property type="protein sequence ID" value="KAF7814130.1"/>
    <property type="molecule type" value="Genomic_DNA"/>
</dbReference>
<proteinExistence type="predicted"/>
<dbReference type="AlphaFoldDB" id="A0A834W8D5"/>
<evidence type="ECO:0000313" key="2">
    <source>
        <dbReference type="Proteomes" id="UP000634136"/>
    </source>
</evidence>
<evidence type="ECO:0000313" key="1">
    <source>
        <dbReference type="EMBL" id="KAF7814130.1"/>
    </source>
</evidence>
<keyword evidence="2" id="KW-1185">Reference proteome</keyword>
<gene>
    <name evidence="1" type="ORF">G2W53_028099</name>
</gene>
<comment type="caution">
    <text evidence="1">The sequence shown here is derived from an EMBL/GenBank/DDBJ whole genome shotgun (WGS) entry which is preliminary data.</text>
</comment>
<accession>A0A834W8D5</accession>
<name>A0A834W8D5_9FABA</name>
<organism evidence="1 2">
    <name type="scientific">Senna tora</name>
    <dbReference type="NCBI Taxonomy" id="362788"/>
    <lineage>
        <taxon>Eukaryota</taxon>
        <taxon>Viridiplantae</taxon>
        <taxon>Streptophyta</taxon>
        <taxon>Embryophyta</taxon>
        <taxon>Tracheophyta</taxon>
        <taxon>Spermatophyta</taxon>
        <taxon>Magnoliopsida</taxon>
        <taxon>eudicotyledons</taxon>
        <taxon>Gunneridae</taxon>
        <taxon>Pentapetalae</taxon>
        <taxon>rosids</taxon>
        <taxon>fabids</taxon>
        <taxon>Fabales</taxon>
        <taxon>Fabaceae</taxon>
        <taxon>Caesalpinioideae</taxon>
        <taxon>Cassia clade</taxon>
        <taxon>Senna</taxon>
    </lineage>
</organism>
<protein>
    <submittedName>
        <fullName evidence="1">Uncharacterized protein</fullName>
    </submittedName>
</protein>
<reference evidence="1" key="1">
    <citation type="submission" date="2020-09" db="EMBL/GenBank/DDBJ databases">
        <title>Genome-Enabled Discovery of Anthraquinone Biosynthesis in Senna tora.</title>
        <authorList>
            <person name="Kang S.-H."/>
            <person name="Pandey R.P."/>
            <person name="Lee C.-M."/>
            <person name="Sim J.-S."/>
            <person name="Jeong J.-T."/>
            <person name="Choi B.-S."/>
            <person name="Jung M."/>
            <person name="Ginzburg D."/>
            <person name="Zhao K."/>
            <person name="Won S.Y."/>
            <person name="Oh T.-J."/>
            <person name="Yu Y."/>
            <person name="Kim N.-H."/>
            <person name="Lee O.R."/>
            <person name="Lee T.-H."/>
            <person name="Bashyal P."/>
            <person name="Kim T.-S."/>
            <person name="Lee W.-H."/>
            <person name="Kawkins C."/>
            <person name="Kim C.-K."/>
            <person name="Kim J.S."/>
            <person name="Ahn B.O."/>
            <person name="Rhee S.Y."/>
            <person name="Sohng J.K."/>
        </authorList>
    </citation>
    <scope>NUCLEOTIDE SEQUENCE</scope>
    <source>
        <tissue evidence="1">Leaf</tissue>
    </source>
</reference>